<comment type="caution">
    <text evidence="1">The sequence shown here is derived from an EMBL/GenBank/DDBJ whole genome shotgun (WGS) entry which is preliminary data.</text>
</comment>
<accession>A0ABD2WIU4</accession>
<evidence type="ECO:0000313" key="2">
    <source>
        <dbReference type="Proteomes" id="UP001627154"/>
    </source>
</evidence>
<dbReference type="AlphaFoldDB" id="A0ABD2WIU4"/>
<name>A0ABD2WIU4_9HYME</name>
<dbReference type="PANTHER" id="PTHR22955:SF77">
    <property type="entry name" value="ASPARTIC PUTATIVE DOMAIN-CONTAINING PROTEIN-RELATED"/>
    <property type="match status" value="1"/>
</dbReference>
<keyword evidence="2" id="KW-1185">Reference proteome</keyword>
<sequence>MPTFVANRVSEIQKSLPDACWRHVRTEDNPADYSTRGLTPRELASFSLWWAGPAWISCNEETWPSMRTQVSSAQVVLAMATGCEKAVPAVADATTVTESNFHRIISVIYHFYRWHFELMGEPLTVRSFWTLTFGEKQDGVASK</sequence>
<proteinExistence type="predicted"/>
<dbReference type="EMBL" id="JBJJXI010000101">
    <property type="protein sequence ID" value="KAL3392871.1"/>
    <property type="molecule type" value="Genomic_DNA"/>
</dbReference>
<reference evidence="1 2" key="1">
    <citation type="journal article" date="2024" name="bioRxiv">
        <title>A reference genome for Trichogramma kaykai: A tiny desert-dwelling parasitoid wasp with competing sex-ratio distorters.</title>
        <authorList>
            <person name="Culotta J."/>
            <person name="Lindsey A.R."/>
        </authorList>
    </citation>
    <scope>NUCLEOTIDE SEQUENCE [LARGE SCALE GENOMIC DNA]</scope>
    <source>
        <strain evidence="1 2">KSX58</strain>
    </source>
</reference>
<organism evidence="1 2">
    <name type="scientific">Trichogramma kaykai</name>
    <dbReference type="NCBI Taxonomy" id="54128"/>
    <lineage>
        <taxon>Eukaryota</taxon>
        <taxon>Metazoa</taxon>
        <taxon>Ecdysozoa</taxon>
        <taxon>Arthropoda</taxon>
        <taxon>Hexapoda</taxon>
        <taxon>Insecta</taxon>
        <taxon>Pterygota</taxon>
        <taxon>Neoptera</taxon>
        <taxon>Endopterygota</taxon>
        <taxon>Hymenoptera</taxon>
        <taxon>Apocrita</taxon>
        <taxon>Proctotrupomorpha</taxon>
        <taxon>Chalcidoidea</taxon>
        <taxon>Trichogrammatidae</taxon>
        <taxon>Trichogramma</taxon>
    </lineage>
</organism>
<dbReference type="Proteomes" id="UP001627154">
    <property type="component" value="Unassembled WGS sequence"/>
</dbReference>
<gene>
    <name evidence="1" type="ORF">TKK_012577</name>
</gene>
<evidence type="ECO:0000313" key="1">
    <source>
        <dbReference type="EMBL" id="KAL3392871.1"/>
    </source>
</evidence>
<dbReference type="PANTHER" id="PTHR22955">
    <property type="entry name" value="RETROTRANSPOSON"/>
    <property type="match status" value="1"/>
</dbReference>
<protein>
    <submittedName>
        <fullName evidence="1">Uncharacterized protein</fullName>
    </submittedName>
</protein>